<accession>A0ABR2YLN2</accession>
<dbReference type="InterPro" id="IPR014729">
    <property type="entry name" value="Rossmann-like_a/b/a_fold"/>
</dbReference>
<dbReference type="PANTHER" id="PTHR31964:SF113">
    <property type="entry name" value="USPA DOMAIN-CONTAINING PROTEIN"/>
    <property type="match status" value="1"/>
</dbReference>
<sequence length="150" mass="16915">MRQRKLHQSFGGLCYHLQVEELYREGDELHLVHVIPRMQMAAVYGAPPVDFLPQQDPVAYDQLVRNAESFIAARFLPSLASLKLQPIVHIVKSEVDTESIGNVVCKKAENLDVAAIIVSLHSKSRLQEFFLGSITNYCAHHSRKPLLVVK</sequence>
<reference evidence="2 3" key="1">
    <citation type="journal article" date="2024" name="Nat. Commun.">
        <title>Phylogenomics reveals the evolutionary origins of lichenization in chlorophyte algae.</title>
        <authorList>
            <person name="Puginier C."/>
            <person name="Libourel C."/>
            <person name="Otte J."/>
            <person name="Skaloud P."/>
            <person name="Haon M."/>
            <person name="Grisel S."/>
            <person name="Petersen M."/>
            <person name="Berrin J.G."/>
            <person name="Delaux P.M."/>
            <person name="Dal Grande F."/>
            <person name="Keller J."/>
        </authorList>
    </citation>
    <scope>NUCLEOTIDE SEQUENCE [LARGE SCALE GENOMIC DNA]</scope>
    <source>
        <strain evidence="2 3">SAG 216-7</strain>
    </source>
</reference>
<dbReference type="EMBL" id="JALJOT010000008">
    <property type="protein sequence ID" value="KAK9907936.1"/>
    <property type="molecule type" value="Genomic_DNA"/>
</dbReference>
<organism evidence="2 3">
    <name type="scientific">Coccomyxa subellipsoidea</name>
    <dbReference type="NCBI Taxonomy" id="248742"/>
    <lineage>
        <taxon>Eukaryota</taxon>
        <taxon>Viridiplantae</taxon>
        <taxon>Chlorophyta</taxon>
        <taxon>core chlorophytes</taxon>
        <taxon>Trebouxiophyceae</taxon>
        <taxon>Trebouxiophyceae incertae sedis</taxon>
        <taxon>Coccomyxaceae</taxon>
        <taxon>Coccomyxa</taxon>
    </lineage>
</organism>
<gene>
    <name evidence="2" type="ORF">WJX75_000272</name>
</gene>
<evidence type="ECO:0000313" key="3">
    <source>
        <dbReference type="Proteomes" id="UP001491310"/>
    </source>
</evidence>
<dbReference type="CDD" id="cd23659">
    <property type="entry name" value="USP_At3g01520-like"/>
    <property type="match status" value="1"/>
</dbReference>
<evidence type="ECO:0000313" key="2">
    <source>
        <dbReference type="EMBL" id="KAK9907936.1"/>
    </source>
</evidence>
<dbReference type="PANTHER" id="PTHR31964">
    <property type="entry name" value="ADENINE NUCLEOTIDE ALPHA HYDROLASES-LIKE SUPERFAMILY PROTEIN"/>
    <property type="match status" value="1"/>
</dbReference>
<protein>
    <recommendedName>
        <fullName evidence="1">UspA domain-containing protein</fullName>
    </recommendedName>
</protein>
<dbReference type="InterPro" id="IPR006016">
    <property type="entry name" value="UspA"/>
</dbReference>
<evidence type="ECO:0000259" key="1">
    <source>
        <dbReference type="Pfam" id="PF00582"/>
    </source>
</evidence>
<feature type="domain" description="UspA" evidence="1">
    <location>
        <begin position="22"/>
        <end position="150"/>
    </location>
</feature>
<proteinExistence type="predicted"/>
<dbReference type="SUPFAM" id="SSF52402">
    <property type="entry name" value="Adenine nucleotide alpha hydrolases-like"/>
    <property type="match status" value="1"/>
</dbReference>
<comment type="caution">
    <text evidence="2">The sequence shown here is derived from an EMBL/GenBank/DDBJ whole genome shotgun (WGS) entry which is preliminary data.</text>
</comment>
<dbReference type="Proteomes" id="UP001491310">
    <property type="component" value="Unassembled WGS sequence"/>
</dbReference>
<keyword evidence="3" id="KW-1185">Reference proteome</keyword>
<name>A0ABR2YLN2_9CHLO</name>
<dbReference type="Pfam" id="PF00582">
    <property type="entry name" value="Usp"/>
    <property type="match status" value="1"/>
</dbReference>
<dbReference type="Gene3D" id="3.40.50.620">
    <property type="entry name" value="HUPs"/>
    <property type="match status" value="1"/>
</dbReference>